<dbReference type="EMBL" id="QGKX02001621">
    <property type="protein sequence ID" value="KAF3502882.1"/>
    <property type="molecule type" value="Genomic_DNA"/>
</dbReference>
<dbReference type="GO" id="GO:0016740">
    <property type="term" value="F:transferase activity"/>
    <property type="evidence" value="ECO:0007669"/>
    <property type="project" value="UniProtKB-KW"/>
</dbReference>
<dbReference type="InterPro" id="IPR001451">
    <property type="entry name" value="Hexapep"/>
</dbReference>
<organism evidence="2 3">
    <name type="scientific">Brassica cretica</name>
    <name type="common">Mustard</name>
    <dbReference type="NCBI Taxonomy" id="69181"/>
    <lineage>
        <taxon>Eukaryota</taxon>
        <taxon>Viridiplantae</taxon>
        <taxon>Streptophyta</taxon>
        <taxon>Embryophyta</taxon>
        <taxon>Tracheophyta</taxon>
        <taxon>Spermatophyta</taxon>
        <taxon>Magnoliopsida</taxon>
        <taxon>eudicotyledons</taxon>
        <taxon>Gunneridae</taxon>
        <taxon>Pentapetalae</taxon>
        <taxon>rosids</taxon>
        <taxon>malvids</taxon>
        <taxon>Brassicales</taxon>
        <taxon>Brassicaceae</taxon>
        <taxon>Brassiceae</taxon>
        <taxon>Brassica</taxon>
    </lineage>
</organism>
<dbReference type="InterPro" id="IPR011004">
    <property type="entry name" value="Trimer_LpxA-like_sf"/>
</dbReference>
<sequence length="217" mass="23679">MHGRTGGSLVKLGYWFCGNERKRKVEVDERDEVGAFLDLSIGARVKESRRCLSSKKKSRYGVGGTWKETGDRHPKIGEGALLGACVTVLGNISIGAGAMVAAGSLVLKDVPPHSVVAGNPAKLIRVMDEQDPSLAMKYEVLKFMFVSIVFDFKFKFVSIVFDFKFNSVSIIYRFEVAAATEDGSGELERDVAAGLFLHHLIGKLLILFSVMAKTCNA</sequence>
<name>A0A8S9NFN2_BRACR</name>
<dbReference type="PANTHER" id="PTHR42811">
    <property type="entry name" value="SERINE ACETYLTRANSFERASE"/>
    <property type="match status" value="1"/>
</dbReference>
<accession>A0A8S9NFN2</accession>
<dbReference type="PROSITE" id="PS00101">
    <property type="entry name" value="HEXAPEP_TRANSFERASES"/>
    <property type="match status" value="1"/>
</dbReference>
<evidence type="ECO:0000313" key="3">
    <source>
        <dbReference type="Proteomes" id="UP000712600"/>
    </source>
</evidence>
<dbReference type="Gene3D" id="2.160.10.10">
    <property type="entry name" value="Hexapeptide repeat proteins"/>
    <property type="match status" value="1"/>
</dbReference>
<gene>
    <name evidence="2" type="ORF">F2Q69_00044797</name>
</gene>
<dbReference type="Pfam" id="PF00132">
    <property type="entry name" value="Hexapep"/>
    <property type="match status" value="1"/>
</dbReference>
<protein>
    <recommendedName>
        <fullName evidence="4">Serine O-acetyltransferase</fullName>
    </recommendedName>
</protein>
<comment type="caution">
    <text evidence="2">The sequence shown here is derived from an EMBL/GenBank/DDBJ whole genome shotgun (WGS) entry which is preliminary data.</text>
</comment>
<evidence type="ECO:0008006" key="4">
    <source>
        <dbReference type="Google" id="ProtNLM"/>
    </source>
</evidence>
<dbReference type="InterPro" id="IPR018357">
    <property type="entry name" value="Hexapep_transf_CS"/>
</dbReference>
<dbReference type="SUPFAM" id="SSF51161">
    <property type="entry name" value="Trimeric LpxA-like enzymes"/>
    <property type="match status" value="1"/>
</dbReference>
<evidence type="ECO:0000256" key="1">
    <source>
        <dbReference type="ARBA" id="ARBA00022679"/>
    </source>
</evidence>
<dbReference type="Proteomes" id="UP000712600">
    <property type="component" value="Unassembled WGS sequence"/>
</dbReference>
<reference evidence="2" key="1">
    <citation type="submission" date="2019-12" db="EMBL/GenBank/DDBJ databases">
        <title>Genome sequencing and annotation of Brassica cretica.</title>
        <authorList>
            <person name="Studholme D.J."/>
            <person name="Sarris P."/>
        </authorList>
    </citation>
    <scope>NUCLEOTIDE SEQUENCE</scope>
    <source>
        <strain evidence="2">PFS-109/04</strain>
        <tissue evidence="2">Leaf</tissue>
    </source>
</reference>
<dbReference type="AlphaFoldDB" id="A0A8S9NFN2"/>
<evidence type="ECO:0000313" key="2">
    <source>
        <dbReference type="EMBL" id="KAF3502882.1"/>
    </source>
</evidence>
<keyword evidence="1" id="KW-0808">Transferase</keyword>
<proteinExistence type="predicted"/>
<dbReference type="GO" id="GO:0005737">
    <property type="term" value="C:cytoplasm"/>
    <property type="evidence" value="ECO:0007669"/>
    <property type="project" value="UniProtKB-ARBA"/>
</dbReference>